<dbReference type="Gene3D" id="3.10.180.10">
    <property type="entry name" value="2,3-Dihydroxybiphenyl 1,2-Dioxygenase, domain 1"/>
    <property type="match status" value="1"/>
</dbReference>
<dbReference type="OrthoDB" id="9795306at2"/>
<sequence length="143" mass="15624">MASVLNPYLTFNDNCEEAFNFYKSVFGGEFAVVMRFDSTPDHYAPPEAEKNKLQHIALPIGNGSMLMGSDTPAQYGKVVQGTNFSISVGADSEADADRLYQGLSAGGRASMPMAKMFWGSYFGMLTDKFGIQWMISYDAGRNG</sequence>
<name>A0A365XTZ5_9BACT</name>
<proteinExistence type="predicted"/>
<dbReference type="PANTHER" id="PTHR33990:SF1">
    <property type="entry name" value="PROTEIN YJDN"/>
    <property type="match status" value="1"/>
</dbReference>
<evidence type="ECO:0000313" key="2">
    <source>
        <dbReference type="EMBL" id="RBL89055.1"/>
    </source>
</evidence>
<reference evidence="2 3" key="1">
    <citation type="submission" date="2018-05" db="EMBL/GenBank/DDBJ databases">
        <title>Chitinophaga sp. K3CV102501T nov., isolated from isolated from a monsoon evergreen broad-leaved forest soil.</title>
        <authorList>
            <person name="Lv Y."/>
        </authorList>
    </citation>
    <scope>NUCLEOTIDE SEQUENCE [LARGE SCALE GENOMIC DNA]</scope>
    <source>
        <strain evidence="2 3">GDMCC 1.1325</strain>
    </source>
</reference>
<feature type="domain" description="Glyoxalase/fosfomycin resistance/dioxygenase" evidence="1">
    <location>
        <begin position="6"/>
        <end position="135"/>
    </location>
</feature>
<accession>A0A365XTZ5</accession>
<dbReference type="SUPFAM" id="SSF54593">
    <property type="entry name" value="Glyoxalase/Bleomycin resistance protein/Dihydroxybiphenyl dioxygenase"/>
    <property type="match status" value="1"/>
</dbReference>
<dbReference type="EMBL" id="QFFJ01000002">
    <property type="protein sequence ID" value="RBL89055.1"/>
    <property type="molecule type" value="Genomic_DNA"/>
</dbReference>
<gene>
    <name evidence="2" type="ORF">DF182_21185</name>
</gene>
<dbReference type="InterPro" id="IPR004360">
    <property type="entry name" value="Glyas_Fos-R_dOase_dom"/>
</dbReference>
<evidence type="ECO:0000259" key="1">
    <source>
        <dbReference type="Pfam" id="PF00903"/>
    </source>
</evidence>
<dbReference type="InterPro" id="IPR028973">
    <property type="entry name" value="PhnB-like"/>
</dbReference>
<keyword evidence="3" id="KW-1185">Reference proteome</keyword>
<comment type="caution">
    <text evidence="2">The sequence shown here is derived from an EMBL/GenBank/DDBJ whole genome shotgun (WGS) entry which is preliminary data.</text>
</comment>
<dbReference type="Proteomes" id="UP000253410">
    <property type="component" value="Unassembled WGS sequence"/>
</dbReference>
<dbReference type="RefSeq" id="WP_113617799.1">
    <property type="nucleotide sequence ID" value="NZ_QFFJ01000002.1"/>
</dbReference>
<evidence type="ECO:0000313" key="3">
    <source>
        <dbReference type="Proteomes" id="UP000253410"/>
    </source>
</evidence>
<dbReference type="AlphaFoldDB" id="A0A365XTZ5"/>
<dbReference type="PANTHER" id="PTHR33990">
    <property type="entry name" value="PROTEIN YJDN-RELATED"/>
    <property type="match status" value="1"/>
</dbReference>
<dbReference type="CDD" id="cd06588">
    <property type="entry name" value="PhnB_like"/>
    <property type="match status" value="1"/>
</dbReference>
<dbReference type="Pfam" id="PF00903">
    <property type="entry name" value="Glyoxalase"/>
    <property type="match status" value="1"/>
</dbReference>
<organism evidence="2 3">
    <name type="scientific">Chitinophaga flava</name>
    <dbReference type="NCBI Taxonomy" id="2259036"/>
    <lineage>
        <taxon>Bacteria</taxon>
        <taxon>Pseudomonadati</taxon>
        <taxon>Bacteroidota</taxon>
        <taxon>Chitinophagia</taxon>
        <taxon>Chitinophagales</taxon>
        <taxon>Chitinophagaceae</taxon>
        <taxon>Chitinophaga</taxon>
    </lineage>
</organism>
<dbReference type="InterPro" id="IPR029068">
    <property type="entry name" value="Glyas_Bleomycin-R_OHBP_Dase"/>
</dbReference>
<protein>
    <submittedName>
        <fullName evidence="2">VOC family protein</fullName>
    </submittedName>
</protein>